<organism evidence="13 14">
    <name type="scientific">Myotis davidii</name>
    <name type="common">David's myotis</name>
    <dbReference type="NCBI Taxonomy" id="225400"/>
    <lineage>
        <taxon>Eukaryota</taxon>
        <taxon>Metazoa</taxon>
        <taxon>Chordata</taxon>
        <taxon>Craniata</taxon>
        <taxon>Vertebrata</taxon>
        <taxon>Euteleostomi</taxon>
        <taxon>Mammalia</taxon>
        <taxon>Eutheria</taxon>
        <taxon>Laurasiatheria</taxon>
        <taxon>Chiroptera</taxon>
        <taxon>Yangochiroptera</taxon>
        <taxon>Vespertilionidae</taxon>
        <taxon>Myotis</taxon>
    </lineage>
</organism>
<comment type="function">
    <text evidence="9">Induces caspase activation and apoptosis. Allows the release of cytochrome c.</text>
</comment>
<dbReference type="AlphaFoldDB" id="L5MJN0"/>
<gene>
    <name evidence="13" type="ORF">MDA_GLEAN10003632</name>
</gene>
<comment type="subcellular location">
    <subcellularLocation>
        <location evidence="2">Cytoplasm</location>
    </subcellularLocation>
    <subcellularLocation>
        <location evidence="1">Mitochondrion outer membrane</location>
    </subcellularLocation>
</comment>
<dbReference type="eggNOG" id="ENOG502SAN7">
    <property type="taxonomic scope" value="Eukaryota"/>
</dbReference>
<keyword evidence="6" id="KW-1000">Mitochondrion outer membrane</keyword>
<dbReference type="EMBL" id="KB098753">
    <property type="protein sequence ID" value="ELK38576.1"/>
    <property type="molecule type" value="Genomic_DNA"/>
</dbReference>
<dbReference type="InterPro" id="IPR036834">
    <property type="entry name" value="Bcl-2-like_sf"/>
</dbReference>
<dbReference type="InterPro" id="IPR010479">
    <property type="entry name" value="BID"/>
</dbReference>
<comment type="subunit">
    <text evidence="11">Forms heterodimers either with the pro-apoptotic protein BAX or the anti-apoptotic protein BCL2. Interacts with PLEKHN1.</text>
</comment>
<keyword evidence="14" id="KW-1185">Reference proteome</keyword>
<evidence type="ECO:0000256" key="12">
    <source>
        <dbReference type="ARBA" id="ARBA00081055"/>
    </source>
</evidence>
<dbReference type="GO" id="GO:0005829">
    <property type="term" value="C:cytosol"/>
    <property type="evidence" value="ECO:0007669"/>
    <property type="project" value="UniProtKB-ARBA"/>
</dbReference>
<dbReference type="GO" id="GO:0035556">
    <property type="term" value="P:intracellular signal transduction"/>
    <property type="evidence" value="ECO:0007669"/>
    <property type="project" value="UniProtKB-ARBA"/>
</dbReference>
<dbReference type="Pfam" id="PF06393">
    <property type="entry name" value="BID"/>
    <property type="match status" value="1"/>
</dbReference>
<evidence type="ECO:0000256" key="2">
    <source>
        <dbReference type="ARBA" id="ARBA00004496"/>
    </source>
</evidence>
<evidence type="ECO:0000256" key="10">
    <source>
        <dbReference type="ARBA" id="ARBA00057135"/>
    </source>
</evidence>
<keyword evidence="5" id="KW-0053">Apoptosis</keyword>
<reference evidence="14" key="1">
    <citation type="journal article" date="2013" name="Science">
        <title>Comparative analysis of bat genomes provides insight into the evolution of flight and immunity.</title>
        <authorList>
            <person name="Zhang G."/>
            <person name="Cowled C."/>
            <person name="Shi Z."/>
            <person name="Huang Z."/>
            <person name="Bishop-Lilly K.A."/>
            <person name="Fang X."/>
            <person name="Wynne J.W."/>
            <person name="Xiong Z."/>
            <person name="Baker M.L."/>
            <person name="Zhao W."/>
            <person name="Tachedjian M."/>
            <person name="Zhu Y."/>
            <person name="Zhou P."/>
            <person name="Jiang X."/>
            <person name="Ng J."/>
            <person name="Yang L."/>
            <person name="Wu L."/>
            <person name="Xiao J."/>
            <person name="Feng Y."/>
            <person name="Chen Y."/>
            <person name="Sun X."/>
            <person name="Zhang Y."/>
            <person name="Marsh G.A."/>
            <person name="Crameri G."/>
            <person name="Broder C.C."/>
            <person name="Frey K.G."/>
            <person name="Wang L.F."/>
            <person name="Wang J."/>
        </authorList>
    </citation>
    <scope>NUCLEOTIDE SEQUENCE [LARGE SCALE GENOMIC DNA]</scope>
</reference>
<name>L5MJN0_MYODS</name>
<keyword evidence="4" id="KW-0963">Cytoplasm</keyword>
<dbReference type="GO" id="GO:2001244">
    <property type="term" value="P:positive regulation of intrinsic apoptotic signaling pathway"/>
    <property type="evidence" value="ECO:0007669"/>
    <property type="project" value="TreeGrafter"/>
</dbReference>
<comment type="function">
    <text evidence="10">Induces caspases and apoptosis. Counters the protective effect of BCL2.</text>
</comment>
<dbReference type="SUPFAM" id="SSF56854">
    <property type="entry name" value="Bcl-2 inhibitors of programmed cell death"/>
    <property type="match status" value="1"/>
</dbReference>
<evidence type="ECO:0000256" key="9">
    <source>
        <dbReference type="ARBA" id="ARBA00055577"/>
    </source>
</evidence>
<keyword evidence="8" id="KW-0472">Membrane</keyword>
<evidence type="ECO:0000256" key="5">
    <source>
        <dbReference type="ARBA" id="ARBA00022703"/>
    </source>
</evidence>
<dbReference type="Proteomes" id="UP000010556">
    <property type="component" value="Unassembled WGS sequence"/>
</dbReference>
<dbReference type="PANTHER" id="PTHR35447:SF1">
    <property type="entry name" value="BH3-INTERACTING DOMAIN DEATH AGONIST"/>
    <property type="match status" value="1"/>
</dbReference>
<dbReference type="GO" id="GO:0033554">
    <property type="term" value="P:cellular response to stress"/>
    <property type="evidence" value="ECO:0007669"/>
    <property type="project" value="UniProtKB-ARBA"/>
</dbReference>
<protein>
    <recommendedName>
        <fullName evidence="3">BH3-interacting domain death agonist</fullName>
    </recommendedName>
    <alternativeName>
        <fullName evidence="12">p22 BID</fullName>
    </alternativeName>
</protein>
<evidence type="ECO:0000256" key="11">
    <source>
        <dbReference type="ARBA" id="ARBA00063031"/>
    </source>
</evidence>
<evidence type="ECO:0000256" key="8">
    <source>
        <dbReference type="ARBA" id="ARBA00023136"/>
    </source>
</evidence>
<dbReference type="Gene3D" id="1.10.437.10">
    <property type="entry name" value="Blc2-like"/>
    <property type="match status" value="1"/>
</dbReference>
<keyword evidence="7" id="KW-0496">Mitochondrion</keyword>
<accession>L5MJN0</accession>
<evidence type="ECO:0000256" key="1">
    <source>
        <dbReference type="ARBA" id="ARBA00004294"/>
    </source>
</evidence>
<evidence type="ECO:0000313" key="13">
    <source>
        <dbReference type="EMBL" id="ELK38576.1"/>
    </source>
</evidence>
<dbReference type="PANTHER" id="PTHR35447">
    <property type="entry name" value="BH3-INTERACTING DOMAIN DEATH AGONIST"/>
    <property type="match status" value="1"/>
</dbReference>
<evidence type="ECO:0000256" key="3">
    <source>
        <dbReference type="ARBA" id="ARBA00015802"/>
    </source>
</evidence>
<dbReference type="GO" id="GO:0090200">
    <property type="term" value="P:positive regulation of release of cytochrome c from mitochondria"/>
    <property type="evidence" value="ECO:0007669"/>
    <property type="project" value="UniProtKB-ARBA"/>
</dbReference>
<dbReference type="GO" id="GO:2001238">
    <property type="term" value="P:positive regulation of extrinsic apoptotic signaling pathway"/>
    <property type="evidence" value="ECO:0007669"/>
    <property type="project" value="TreeGrafter"/>
</dbReference>
<evidence type="ECO:0000313" key="14">
    <source>
        <dbReference type="Proteomes" id="UP000010556"/>
    </source>
</evidence>
<evidence type="ECO:0000256" key="7">
    <source>
        <dbReference type="ARBA" id="ARBA00023128"/>
    </source>
</evidence>
<proteinExistence type="predicted"/>
<dbReference type="GO" id="GO:0001836">
    <property type="term" value="P:release of cytochrome c from mitochondria"/>
    <property type="evidence" value="ECO:0007669"/>
    <property type="project" value="UniProtKB-ARBA"/>
</dbReference>
<dbReference type="FunFam" id="1.10.437.10:FF:000010">
    <property type="entry name" value="BH3-interacting domain death agonist"/>
    <property type="match status" value="1"/>
</dbReference>
<evidence type="ECO:0000256" key="4">
    <source>
        <dbReference type="ARBA" id="ARBA00022490"/>
    </source>
</evidence>
<sequence length="259" mass="29482">MYLGRMFNPLLGRIPEGYPYRDPAPTLYVCVSPSSLLPWTRVSRNPVKSPAACAMDPKGSNGSGLQDERITDLLVFGFLQNCSNYNFHKELQVLGHDLSVPACLWENHDDELQTDGNQYSHFVLESRETDSESQDEIIQNIARQLAHIGDRMDRSIPPRLVNHLAIQFMNGNLSEEERRECLAAALEQVMHTYPKDMEKEKTMLMLTMLLAKKVADHTPSLLHDVFRTTVNVINQNLLTYVRNLVRNVRTSDVSSLAFH</sequence>
<dbReference type="GO" id="GO:0005741">
    <property type="term" value="C:mitochondrial outer membrane"/>
    <property type="evidence" value="ECO:0007669"/>
    <property type="project" value="UniProtKB-SubCell"/>
</dbReference>
<evidence type="ECO:0000256" key="6">
    <source>
        <dbReference type="ARBA" id="ARBA00022787"/>
    </source>
</evidence>